<dbReference type="InterPro" id="IPR016035">
    <property type="entry name" value="Acyl_Trfase/lysoPLipase"/>
</dbReference>
<dbReference type="GO" id="GO:0006629">
    <property type="term" value="P:lipid metabolic process"/>
    <property type="evidence" value="ECO:0007669"/>
    <property type="project" value="UniProtKB-KW"/>
</dbReference>
<protein>
    <submittedName>
        <fullName evidence="3">Patatin-like phospholipase</fullName>
    </submittedName>
</protein>
<sequence length="419" mass="46217">MNTKKVAIACQGGGTHAAFTWGVLTQILATKKAWDAEAGEQGKFDIVAISGTSAGALCALATWYGLVPNAADADCGTLDKAIERLNFLWNNFAATTPVEIAHNQMVGTLLQWKAQGMPFPGSNPYSGHGDIGLSALAMMGARSDYLGFPELLAALCPDFAAIDWAAVAKAERRVLVGAIEVLSGNFEIFDSNKTLEELGLLAHPPKFDQYDSTRWRMRRAFSLEGVAASGTLPEILPAQVIGNTMFPTCEANKVVTRNAYYWDGLYSQNPPVRDLLDAGTKAEKPDEIWVVRINPQEISPQSQKVSLEDIKDRENDLAGNLSLNQELDHILTINRWLARHGDRHPPLQGRKIVEVRTIKMRRETAWGLQHTSKFDRSAGHFARLREEGQAVAEQWLSDWRARGKDFASYPDDARYPEPA</sequence>
<dbReference type="Gene3D" id="3.40.1090.10">
    <property type="entry name" value="Cytosolic phospholipase A2 catalytic domain"/>
    <property type="match status" value="1"/>
</dbReference>
<comment type="caution">
    <text evidence="3">The sequence shown here is derived from an EMBL/GenBank/DDBJ whole genome shotgun (WGS) entry which is preliminary data.</text>
</comment>
<dbReference type="Proteomes" id="UP000020218">
    <property type="component" value="Unassembled WGS sequence"/>
</dbReference>
<evidence type="ECO:0000256" key="1">
    <source>
        <dbReference type="ARBA" id="ARBA00023098"/>
    </source>
</evidence>
<dbReference type="Pfam" id="PF01734">
    <property type="entry name" value="Patatin"/>
    <property type="match status" value="1"/>
</dbReference>
<dbReference type="AlphaFoldDB" id="A0A011NYQ1"/>
<feature type="domain" description="PNPLA" evidence="2">
    <location>
        <begin position="9"/>
        <end position="275"/>
    </location>
</feature>
<dbReference type="InterPro" id="IPR002641">
    <property type="entry name" value="PNPLA_dom"/>
</dbReference>
<evidence type="ECO:0000313" key="3">
    <source>
        <dbReference type="EMBL" id="EXI69770.1"/>
    </source>
</evidence>
<reference evidence="3" key="1">
    <citation type="submission" date="2014-02" db="EMBL/GenBank/DDBJ databases">
        <title>Expanding our view of genomic diversity in Candidatus Accumulibacter clades.</title>
        <authorList>
            <person name="Skennerton C.T."/>
            <person name="Barr J.J."/>
            <person name="Slater F.R."/>
            <person name="Bond P.L."/>
            <person name="Tyson G.W."/>
        </authorList>
    </citation>
    <scope>NUCLEOTIDE SEQUENCE [LARGE SCALE GENOMIC DNA]</scope>
</reference>
<accession>A0A011NYQ1</accession>
<dbReference type="SUPFAM" id="SSF52151">
    <property type="entry name" value="FabD/lysophospholipase-like"/>
    <property type="match status" value="1"/>
</dbReference>
<name>A0A011NYQ1_9PROT</name>
<dbReference type="STRING" id="1454001.AW08_00263"/>
<gene>
    <name evidence="3" type="ORF">AW08_00263</name>
</gene>
<organism evidence="3 4">
    <name type="scientific">Candidatus Accumulibacter adjunctus</name>
    <dbReference type="NCBI Taxonomy" id="1454001"/>
    <lineage>
        <taxon>Bacteria</taxon>
        <taxon>Pseudomonadati</taxon>
        <taxon>Pseudomonadota</taxon>
        <taxon>Betaproteobacteria</taxon>
        <taxon>Candidatus Accumulibacter</taxon>
    </lineage>
</organism>
<proteinExistence type="predicted"/>
<evidence type="ECO:0000313" key="4">
    <source>
        <dbReference type="Proteomes" id="UP000020218"/>
    </source>
</evidence>
<keyword evidence="1" id="KW-0443">Lipid metabolism</keyword>
<dbReference type="EMBL" id="JFAX01000001">
    <property type="protein sequence ID" value="EXI69770.1"/>
    <property type="molecule type" value="Genomic_DNA"/>
</dbReference>
<evidence type="ECO:0000259" key="2">
    <source>
        <dbReference type="Pfam" id="PF01734"/>
    </source>
</evidence>
<keyword evidence="4" id="KW-1185">Reference proteome</keyword>
<dbReference type="PATRIC" id="fig|1454001.3.peg.94"/>